<sequence length="193" mass="21969">MTFLGFLDRSSCSIQTLGIITSFISAEDLIQIAEVLPSVTSLVLDTSWSPVDPFYNALCEDSGYANHSILPANVVLLPLLQHLSITTPCLFPWSWLPGIRHQYPYKDDTRTILPGRLDLRSITVSYEPRNNFSFKKGLIDNWETFDKLVDLEKDLDLNLKVTREYDMSVGLFGLSYTKLQETDPRWPSNITFS</sequence>
<dbReference type="Proteomes" id="UP000283269">
    <property type="component" value="Unassembled WGS sequence"/>
</dbReference>
<dbReference type="InParanoid" id="A0A409W8Y8"/>
<evidence type="ECO:0000313" key="1">
    <source>
        <dbReference type="EMBL" id="PPQ74977.1"/>
    </source>
</evidence>
<accession>A0A409W8Y8</accession>
<reference evidence="1 2" key="1">
    <citation type="journal article" date="2018" name="Evol. Lett.">
        <title>Horizontal gene cluster transfer increased hallucinogenic mushroom diversity.</title>
        <authorList>
            <person name="Reynolds H.T."/>
            <person name="Vijayakumar V."/>
            <person name="Gluck-Thaler E."/>
            <person name="Korotkin H.B."/>
            <person name="Matheny P.B."/>
            <person name="Slot J.C."/>
        </authorList>
    </citation>
    <scope>NUCLEOTIDE SEQUENCE [LARGE SCALE GENOMIC DNA]</scope>
    <source>
        <strain evidence="1 2">2631</strain>
    </source>
</reference>
<proteinExistence type="predicted"/>
<evidence type="ECO:0000313" key="2">
    <source>
        <dbReference type="Proteomes" id="UP000283269"/>
    </source>
</evidence>
<dbReference type="AlphaFoldDB" id="A0A409W8Y8"/>
<name>A0A409W8Y8_PSICY</name>
<dbReference type="EMBL" id="NHYD01003655">
    <property type="protein sequence ID" value="PPQ74977.1"/>
    <property type="molecule type" value="Genomic_DNA"/>
</dbReference>
<protein>
    <submittedName>
        <fullName evidence="1">Uncharacterized protein</fullName>
    </submittedName>
</protein>
<gene>
    <name evidence="1" type="ORF">CVT25_005583</name>
</gene>
<organism evidence="1 2">
    <name type="scientific">Psilocybe cyanescens</name>
    <dbReference type="NCBI Taxonomy" id="93625"/>
    <lineage>
        <taxon>Eukaryota</taxon>
        <taxon>Fungi</taxon>
        <taxon>Dikarya</taxon>
        <taxon>Basidiomycota</taxon>
        <taxon>Agaricomycotina</taxon>
        <taxon>Agaricomycetes</taxon>
        <taxon>Agaricomycetidae</taxon>
        <taxon>Agaricales</taxon>
        <taxon>Agaricineae</taxon>
        <taxon>Strophariaceae</taxon>
        <taxon>Psilocybe</taxon>
    </lineage>
</organism>
<comment type="caution">
    <text evidence="1">The sequence shown here is derived from an EMBL/GenBank/DDBJ whole genome shotgun (WGS) entry which is preliminary data.</text>
</comment>
<keyword evidence="2" id="KW-1185">Reference proteome</keyword>